<comment type="similarity">
    <text evidence="5 6">Belongs to the class I-like SAM-binding methyltransferase superfamily. C5-methyltransferase family.</text>
</comment>
<evidence type="ECO:0000256" key="2">
    <source>
        <dbReference type="ARBA" id="ARBA00022603"/>
    </source>
</evidence>
<dbReference type="Gene3D" id="2.30.30.490">
    <property type="match status" value="1"/>
</dbReference>
<dbReference type="InterPro" id="IPR043151">
    <property type="entry name" value="BAH_sf"/>
</dbReference>
<dbReference type="GO" id="GO:0003886">
    <property type="term" value="F:DNA (cytosine-5-)-methyltransferase activity"/>
    <property type="evidence" value="ECO:0007669"/>
    <property type="project" value="UniProtKB-EC"/>
</dbReference>
<keyword evidence="9" id="KW-1185">Reference proteome</keyword>
<feature type="region of interest" description="Disordered" evidence="7">
    <location>
        <begin position="619"/>
        <end position="660"/>
    </location>
</feature>
<keyword evidence="3 5" id="KW-0808">Transferase</keyword>
<dbReference type="InterPro" id="IPR050390">
    <property type="entry name" value="C5-Methyltransferase"/>
</dbReference>
<keyword evidence="4 5" id="KW-0949">S-adenosyl-L-methionine</keyword>
<evidence type="ECO:0000256" key="3">
    <source>
        <dbReference type="ARBA" id="ARBA00022679"/>
    </source>
</evidence>
<dbReference type="GO" id="GO:0044027">
    <property type="term" value="P:negative regulation of gene expression via chromosomal CpG island methylation"/>
    <property type="evidence" value="ECO:0007669"/>
    <property type="project" value="TreeGrafter"/>
</dbReference>
<evidence type="ECO:0000256" key="4">
    <source>
        <dbReference type="ARBA" id="ARBA00022691"/>
    </source>
</evidence>
<evidence type="ECO:0000256" key="6">
    <source>
        <dbReference type="RuleBase" id="RU000416"/>
    </source>
</evidence>
<evidence type="ECO:0000256" key="5">
    <source>
        <dbReference type="PROSITE-ProRule" id="PRU01016"/>
    </source>
</evidence>
<name>A0A2J6RAV0_HYAVF</name>
<dbReference type="EMBL" id="KZ613952">
    <property type="protein sequence ID" value="PMD35650.1"/>
    <property type="molecule type" value="Genomic_DNA"/>
</dbReference>
<proteinExistence type="inferred from homology"/>
<keyword evidence="2 5" id="KW-0489">Methyltransferase</keyword>
<accession>A0A2J6RAV0</accession>
<evidence type="ECO:0000256" key="7">
    <source>
        <dbReference type="SAM" id="MobiDB-lite"/>
    </source>
</evidence>
<feature type="compositionally biased region" description="Basic and acidic residues" evidence="7">
    <location>
        <begin position="651"/>
        <end position="660"/>
    </location>
</feature>
<dbReference type="PROSITE" id="PS51679">
    <property type="entry name" value="SAM_MT_C5"/>
    <property type="match status" value="1"/>
</dbReference>
<organism evidence="8 9">
    <name type="scientific">Hyaloscypha variabilis (strain UAMH 11265 / GT02V1 / F)</name>
    <name type="common">Meliniomyces variabilis</name>
    <dbReference type="NCBI Taxonomy" id="1149755"/>
    <lineage>
        <taxon>Eukaryota</taxon>
        <taxon>Fungi</taxon>
        <taxon>Dikarya</taxon>
        <taxon>Ascomycota</taxon>
        <taxon>Pezizomycotina</taxon>
        <taxon>Leotiomycetes</taxon>
        <taxon>Helotiales</taxon>
        <taxon>Hyaloscyphaceae</taxon>
        <taxon>Hyaloscypha</taxon>
        <taxon>Hyaloscypha variabilis</taxon>
    </lineage>
</organism>
<dbReference type="EC" id="2.1.1.37" evidence="1"/>
<dbReference type="GO" id="GO:0003677">
    <property type="term" value="F:DNA binding"/>
    <property type="evidence" value="ECO:0007669"/>
    <property type="project" value="TreeGrafter"/>
</dbReference>
<gene>
    <name evidence="8" type="ORF">L207DRAFT_119698</name>
</gene>
<evidence type="ECO:0000313" key="9">
    <source>
        <dbReference type="Proteomes" id="UP000235786"/>
    </source>
</evidence>
<dbReference type="InterPro" id="IPR001525">
    <property type="entry name" value="C5_MeTfrase"/>
</dbReference>
<dbReference type="GO" id="GO:0005634">
    <property type="term" value="C:nucleus"/>
    <property type="evidence" value="ECO:0007669"/>
    <property type="project" value="TreeGrafter"/>
</dbReference>
<dbReference type="OrthoDB" id="5376140at2759"/>
<dbReference type="NCBIfam" id="TIGR00675">
    <property type="entry name" value="dcm"/>
    <property type="match status" value="1"/>
</dbReference>
<dbReference type="STRING" id="1149755.A0A2J6RAV0"/>
<dbReference type="InterPro" id="IPR029063">
    <property type="entry name" value="SAM-dependent_MTases_sf"/>
</dbReference>
<dbReference type="SUPFAM" id="SSF53335">
    <property type="entry name" value="S-adenosyl-L-methionine-dependent methyltransferases"/>
    <property type="match status" value="1"/>
</dbReference>
<evidence type="ECO:0000313" key="8">
    <source>
        <dbReference type="EMBL" id="PMD35650.1"/>
    </source>
</evidence>
<dbReference type="Proteomes" id="UP000235786">
    <property type="component" value="Unassembled WGS sequence"/>
</dbReference>
<dbReference type="Pfam" id="PF00145">
    <property type="entry name" value="DNA_methylase"/>
    <property type="match status" value="1"/>
</dbReference>
<reference evidence="8 9" key="1">
    <citation type="submission" date="2016-04" db="EMBL/GenBank/DDBJ databases">
        <title>A degradative enzymes factory behind the ericoid mycorrhizal symbiosis.</title>
        <authorList>
            <consortium name="DOE Joint Genome Institute"/>
            <person name="Martino E."/>
            <person name="Morin E."/>
            <person name="Grelet G."/>
            <person name="Kuo A."/>
            <person name="Kohler A."/>
            <person name="Daghino S."/>
            <person name="Barry K."/>
            <person name="Choi C."/>
            <person name="Cichocki N."/>
            <person name="Clum A."/>
            <person name="Copeland A."/>
            <person name="Hainaut M."/>
            <person name="Haridas S."/>
            <person name="Labutti K."/>
            <person name="Lindquist E."/>
            <person name="Lipzen A."/>
            <person name="Khouja H.-R."/>
            <person name="Murat C."/>
            <person name="Ohm R."/>
            <person name="Olson A."/>
            <person name="Spatafora J."/>
            <person name="Veneault-Fourrey C."/>
            <person name="Henrissat B."/>
            <person name="Grigoriev I."/>
            <person name="Martin F."/>
            <person name="Perotto S."/>
        </authorList>
    </citation>
    <scope>NUCLEOTIDE SEQUENCE [LARGE SCALE GENOMIC DNA]</scope>
    <source>
        <strain evidence="8 9">F</strain>
    </source>
</reference>
<protein>
    <recommendedName>
        <fullName evidence="1">DNA (cytosine-5-)-methyltransferase</fullName>
        <ecNumber evidence="1">2.1.1.37</ecNumber>
    </recommendedName>
</protein>
<dbReference type="PANTHER" id="PTHR10629:SF50">
    <property type="entry name" value="DNA (CYTOSINE-5)-METHYLTRANSFERASE CMT3"/>
    <property type="match status" value="1"/>
</dbReference>
<sequence length="660" mass="75288">MIKIELYDRYDSFHRPYYEEILDGRAHAIRDERRLYKACLRAKILADQIDGKCHVRHRKDIENLDQWKAENDRFWVSEQVSDGLDPEGVIRKADLSPLPSLEYAKETENDLKARESRMKAFWKHFEKLRGLDMFAGAGGLSGGFDKSGITKTLWAVECSEAGCVTLCSNLPDAKVYFVDANEFLDRAIHLEKGEKLPPWLDCHGNLIPDPPKRGEVQFILGGPPCPGFTIANRFPKAEDIRNSLIILYLSLLDFYRPTYFLLENVEGMLNYRLGATQKTESKIEGGVKQGMLKLILRAMTSLGYQAQYNVHQVAEHNTPQGRTRVIFWAAQMGHRLPAFPEPQNIVQTRRQWPPTWQRSRRAAPLPTVTIGDALTDLPAFDWINPHREIEQTMEQRLEREKRSDNIAQYDCQENSKFVGKDHQSYASRPVSEYQRKLRANVPVDELYNHVTLRWDEQKSMVIEQVCNVPLRPTADHQDLPAKLKERFLSDENSAASRQGNYRGRIGRLDMEGVAGTCMTRMDPSGMNGKVLHPTQYRIITLREYARMMSFPDSHIFDLSKMRAADVVRLIGNAVPPSLSYDLALPLRDVIVDKFEADQRQQSYAGKIEGLHVPVKKNDTSVHNHNAESNENEAPTETEVLPVQIDAANGHGSKDDPIALD</sequence>
<dbReference type="PRINTS" id="PR00105">
    <property type="entry name" value="C5METTRFRASE"/>
</dbReference>
<dbReference type="Gene3D" id="3.40.50.150">
    <property type="entry name" value="Vaccinia Virus protein VP39"/>
    <property type="match status" value="1"/>
</dbReference>
<dbReference type="PANTHER" id="PTHR10629">
    <property type="entry name" value="CYTOSINE-SPECIFIC METHYLTRANSFERASE"/>
    <property type="match status" value="1"/>
</dbReference>
<feature type="active site" evidence="5">
    <location>
        <position position="225"/>
    </location>
</feature>
<dbReference type="AlphaFoldDB" id="A0A2J6RAV0"/>
<dbReference type="Gene3D" id="3.90.120.10">
    <property type="entry name" value="DNA Methylase, subunit A, domain 2"/>
    <property type="match status" value="1"/>
</dbReference>
<dbReference type="GO" id="GO:0032259">
    <property type="term" value="P:methylation"/>
    <property type="evidence" value="ECO:0007669"/>
    <property type="project" value="UniProtKB-KW"/>
</dbReference>
<evidence type="ECO:0000256" key="1">
    <source>
        <dbReference type="ARBA" id="ARBA00011975"/>
    </source>
</evidence>